<keyword evidence="1" id="KW-0812">Transmembrane</keyword>
<evidence type="ECO:0000256" key="1">
    <source>
        <dbReference type="SAM" id="Phobius"/>
    </source>
</evidence>
<keyword evidence="3" id="KW-1185">Reference proteome</keyword>
<comment type="caution">
    <text evidence="2">The sequence shown here is derived from an EMBL/GenBank/DDBJ whole genome shotgun (WGS) entry which is preliminary data.</text>
</comment>
<proteinExistence type="predicted"/>
<feature type="transmembrane region" description="Helical" evidence="1">
    <location>
        <begin position="192"/>
        <end position="220"/>
    </location>
</feature>
<organism evidence="2 3">
    <name type="scientific">Halogeometricum luteum</name>
    <dbReference type="NCBI Taxonomy" id="2950537"/>
    <lineage>
        <taxon>Archaea</taxon>
        <taxon>Methanobacteriati</taxon>
        <taxon>Methanobacteriota</taxon>
        <taxon>Stenosarchaea group</taxon>
        <taxon>Halobacteria</taxon>
        <taxon>Halobacteriales</taxon>
        <taxon>Haloferacaceae</taxon>
        <taxon>Halogeometricum</taxon>
    </lineage>
</organism>
<dbReference type="PANTHER" id="PTHR35337">
    <property type="entry name" value="SLR1478 PROTEIN"/>
    <property type="match status" value="1"/>
</dbReference>
<accession>A0ABU2G5H8</accession>
<protein>
    <submittedName>
        <fullName evidence="2">Stage II sporulation protein M</fullName>
    </submittedName>
</protein>
<gene>
    <name evidence="2" type="ORF">NDI79_17900</name>
</gene>
<feature type="transmembrane region" description="Helical" evidence="1">
    <location>
        <begin position="398"/>
        <end position="421"/>
    </location>
</feature>
<feature type="transmembrane region" description="Helical" evidence="1">
    <location>
        <begin position="441"/>
        <end position="461"/>
    </location>
</feature>
<dbReference type="EMBL" id="JAMQOQ010000005">
    <property type="protein sequence ID" value="MDS0296052.1"/>
    <property type="molecule type" value="Genomic_DNA"/>
</dbReference>
<sequence>MNVSTALRAGVRMLSEYSASVLPVYLLVTGLSGVVRVPMVLALLAAFALVSLDGRLGRVLDIAGEIDFGEVESGGIEGGTVDPGAIPPGLGDAVANLFSPEVAALVGLGVLGSLLLSFVISPVMNAASVHGVFGPLRGDDAVRSALLGARDDWLSFLGVQLLLLVALAASAVPFVLLSLLGSALSHGGGIAGAATVLGTLAGALLSGLLVLAVLLLFAFAEQAVAVDGLGAVAAVRRSAGFPFRRPTDFVGYVAVALGALILAGGVALVASLGGAARVSSLLGAVLVPPVLDGFKTALYAERDLPRRETPPLGDRFRAAYGGGLRALGAFVREHPLANAVSAVCFAGGFAGGWAATSPYAIEVPIEGEIAAVFGSFPLATFVNLAVNNWLVAADAAYGGVVFGVSSVTSLVFNGLVVGALGGVFDSRLFAALVVPHGVIEVPALVLGGGIGVWLGGVGLRVAGGRTGVDGLAAAVRRAYRVLLGLVPLFVVAAFVEAFLTPRIASLLVG</sequence>
<feature type="transmembrane region" description="Helical" evidence="1">
    <location>
        <begin position="367"/>
        <end position="386"/>
    </location>
</feature>
<feature type="transmembrane region" description="Helical" evidence="1">
    <location>
        <begin position="102"/>
        <end position="124"/>
    </location>
</feature>
<feature type="transmembrane region" description="Helical" evidence="1">
    <location>
        <begin position="153"/>
        <end position="180"/>
    </location>
</feature>
<dbReference type="Proteomes" id="UP001254813">
    <property type="component" value="Unassembled WGS sequence"/>
</dbReference>
<evidence type="ECO:0000313" key="2">
    <source>
        <dbReference type="EMBL" id="MDS0296052.1"/>
    </source>
</evidence>
<reference evidence="2 3" key="1">
    <citation type="submission" date="2022-06" db="EMBL/GenBank/DDBJ databases">
        <title>Halogeometricum sp. a new haloarchaeum isolate from saline soil.</title>
        <authorList>
            <person name="Strakova D."/>
            <person name="Galisteo C."/>
            <person name="Sanchez-Porro C."/>
            <person name="Ventosa A."/>
        </authorList>
    </citation>
    <scope>NUCLEOTIDE SEQUENCE [LARGE SCALE GENOMIC DNA]</scope>
    <source>
        <strain evidence="3">S3BR25-2</strain>
    </source>
</reference>
<dbReference type="PANTHER" id="PTHR35337:SF1">
    <property type="entry name" value="SLR1478 PROTEIN"/>
    <property type="match status" value="1"/>
</dbReference>
<feature type="transmembrane region" description="Helical" evidence="1">
    <location>
        <begin position="481"/>
        <end position="499"/>
    </location>
</feature>
<dbReference type="Pfam" id="PF01944">
    <property type="entry name" value="SpoIIM"/>
    <property type="match status" value="1"/>
</dbReference>
<evidence type="ECO:0000313" key="3">
    <source>
        <dbReference type="Proteomes" id="UP001254813"/>
    </source>
</evidence>
<keyword evidence="1" id="KW-0472">Membrane</keyword>
<name>A0ABU2G5H8_9EURY</name>
<feature type="transmembrane region" description="Helical" evidence="1">
    <location>
        <begin position="249"/>
        <end position="272"/>
    </location>
</feature>
<feature type="transmembrane region" description="Helical" evidence="1">
    <location>
        <begin position="335"/>
        <end position="355"/>
    </location>
</feature>
<dbReference type="InterPro" id="IPR002798">
    <property type="entry name" value="SpoIIM-like"/>
</dbReference>
<dbReference type="RefSeq" id="WP_310930036.1">
    <property type="nucleotide sequence ID" value="NZ_JAMQOQ010000005.1"/>
</dbReference>
<keyword evidence="1" id="KW-1133">Transmembrane helix</keyword>
<feature type="transmembrane region" description="Helical" evidence="1">
    <location>
        <begin position="24"/>
        <end position="50"/>
    </location>
</feature>